<reference evidence="3" key="2">
    <citation type="submission" date="2014-07" db="EMBL/GenBank/DDBJ databases">
        <authorList>
            <person name="Hull J."/>
        </authorList>
    </citation>
    <scope>NUCLEOTIDE SEQUENCE</scope>
</reference>
<dbReference type="PROSITE" id="PS50076">
    <property type="entry name" value="DNAJ_2"/>
    <property type="match status" value="1"/>
</dbReference>
<organism evidence="3">
    <name type="scientific">Lygus hesperus</name>
    <name type="common">Western plant bug</name>
    <dbReference type="NCBI Taxonomy" id="30085"/>
    <lineage>
        <taxon>Eukaryota</taxon>
        <taxon>Metazoa</taxon>
        <taxon>Ecdysozoa</taxon>
        <taxon>Arthropoda</taxon>
        <taxon>Hexapoda</taxon>
        <taxon>Insecta</taxon>
        <taxon>Pterygota</taxon>
        <taxon>Neoptera</taxon>
        <taxon>Paraneoptera</taxon>
        <taxon>Hemiptera</taxon>
        <taxon>Heteroptera</taxon>
        <taxon>Panheteroptera</taxon>
        <taxon>Cimicomorpha</taxon>
        <taxon>Miridae</taxon>
        <taxon>Mirini</taxon>
        <taxon>Lygus</taxon>
    </lineage>
</organism>
<dbReference type="AlphaFoldDB" id="A0A0A9WLL3"/>
<proteinExistence type="predicted"/>
<evidence type="ECO:0000259" key="2">
    <source>
        <dbReference type="PROSITE" id="PS50076"/>
    </source>
</evidence>
<dbReference type="InterPro" id="IPR001623">
    <property type="entry name" value="DnaJ_domain"/>
</dbReference>
<feature type="region of interest" description="Disordered" evidence="1">
    <location>
        <begin position="9"/>
        <end position="32"/>
    </location>
</feature>
<evidence type="ECO:0000256" key="1">
    <source>
        <dbReference type="SAM" id="MobiDB-lite"/>
    </source>
</evidence>
<dbReference type="PRINTS" id="PR00625">
    <property type="entry name" value="JDOMAIN"/>
</dbReference>
<protein>
    <submittedName>
        <fullName evidence="3">Chaperone protein DnaJ</fullName>
    </submittedName>
</protein>
<accession>A0A0A9WLL3</accession>
<reference evidence="3" key="1">
    <citation type="journal article" date="2014" name="PLoS ONE">
        <title>Transcriptome-Based Identification of ABC Transporters in the Western Tarnished Plant Bug Lygus hesperus.</title>
        <authorList>
            <person name="Hull J.J."/>
            <person name="Chaney K."/>
            <person name="Geib S.M."/>
            <person name="Fabrick J.A."/>
            <person name="Brent C.S."/>
            <person name="Walsh D."/>
            <person name="Lavine L.C."/>
        </authorList>
    </citation>
    <scope>NUCLEOTIDE SEQUENCE</scope>
</reference>
<dbReference type="Gene3D" id="1.10.287.110">
    <property type="entry name" value="DnaJ domain"/>
    <property type="match status" value="1"/>
</dbReference>
<dbReference type="InterPro" id="IPR036869">
    <property type="entry name" value="J_dom_sf"/>
</dbReference>
<name>A0A0A9WLL3_LYGHE</name>
<feature type="domain" description="J" evidence="2">
    <location>
        <begin position="41"/>
        <end position="129"/>
    </location>
</feature>
<dbReference type="InterPro" id="IPR050817">
    <property type="entry name" value="DjlA_DnaK_co-chaperone"/>
</dbReference>
<evidence type="ECO:0000313" key="3">
    <source>
        <dbReference type="EMBL" id="JAG05745.1"/>
    </source>
</evidence>
<dbReference type="SUPFAM" id="SSF46565">
    <property type="entry name" value="Chaperone J-domain"/>
    <property type="match status" value="1"/>
</dbReference>
<dbReference type="PANTHER" id="PTHR24074">
    <property type="entry name" value="CO-CHAPERONE PROTEIN DJLA"/>
    <property type="match status" value="1"/>
</dbReference>
<dbReference type="CDD" id="cd06257">
    <property type="entry name" value="DnaJ"/>
    <property type="match status" value="1"/>
</dbReference>
<dbReference type="EMBL" id="GBHO01037859">
    <property type="protein sequence ID" value="JAG05745.1"/>
    <property type="molecule type" value="Transcribed_RNA"/>
</dbReference>
<feature type="non-terminal residue" evidence="3">
    <location>
        <position position="1"/>
    </location>
</feature>
<dbReference type="SMART" id="SM00271">
    <property type="entry name" value="DnaJ"/>
    <property type="match status" value="1"/>
</dbReference>
<dbReference type="Pfam" id="PF00226">
    <property type="entry name" value="DnaJ"/>
    <property type="match status" value="1"/>
</dbReference>
<sequence>SVLYCIKMNTHSSNSNSNHKSKTSNSSSMTSSILTPVNVPPLYALLGVSPAINARDLRKHYHTLSLQLHPDRHAKTERSNRVNNVYTDCEEDVCHGCSRNKRNDTFHEITAAYHILSDPVKRAAYDTRHGVNFSARVTSLKEQIT</sequence>
<gene>
    <name evidence="3" type="primary">dnaJ_10</name>
    <name evidence="3" type="ORF">CM83_10567</name>
</gene>